<reference evidence="1" key="1">
    <citation type="journal article" date="2019" name="Beilstein J. Org. Chem.">
        <title>Nanangenines: drimane sesquiterpenoids as the dominant metabolite cohort of a novel Australian fungus, Aspergillus nanangensis.</title>
        <authorList>
            <person name="Lacey H.J."/>
            <person name="Gilchrist C.L.M."/>
            <person name="Crombie A."/>
            <person name="Kalaitzis J.A."/>
            <person name="Vuong D."/>
            <person name="Rutledge P.J."/>
            <person name="Turner P."/>
            <person name="Pitt J.I."/>
            <person name="Lacey E."/>
            <person name="Chooi Y.H."/>
            <person name="Piggott A.M."/>
        </authorList>
    </citation>
    <scope>NUCLEOTIDE SEQUENCE</scope>
    <source>
        <strain evidence="1">MST-FP2251</strain>
    </source>
</reference>
<dbReference type="EMBL" id="VCAU01000206">
    <property type="protein sequence ID" value="KAF9882879.1"/>
    <property type="molecule type" value="Genomic_DNA"/>
</dbReference>
<organism evidence="1 2">
    <name type="scientific">Aspergillus nanangensis</name>
    <dbReference type="NCBI Taxonomy" id="2582783"/>
    <lineage>
        <taxon>Eukaryota</taxon>
        <taxon>Fungi</taxon>
        <taxon>Dikarya</taxon>
        <taxon>Ascomycota</taxon>
        <taxon>Pezizomycotina</taxon>
        <taxon>Eurotiomycetes</taxon>
        <taxon>Eurotiomycetidae</taxon>
        <taxon>Eurotiales</taxon>
        <taxon>Aspergillaceae</taxon>
        <taxon>Aspergillus</taxon>
        <taxon>Aspergillus subgen. Circumdati</taxon>
    </lineage>
</organism>
<gene>
    <name evidence="1" type="ORF">FE257_004936</name>
</gene>
<comment type="caution">
    <text evidence="1">The sequence shown here is derived from an EMBL/GenBank/DDBJ whole genome shotgun (WGS) entry which is preliminary data.</text>
</comment>
<proteinExistence type="predicted"/>
<evidence type="ECO:0000313" key="1">
    <source>
        <dbReference type="EMBL" id="KAF9882879.1"/>
    </source>
</evidence>
<evidence type="ECO:0000313" key="2">
    <source>
        <dbReference type="Proteomes" id="UP001194746"/>
    </source>
</evidence>
<sequence>MKDLPGEQPVLFQNLLASQNPWLPKLTALSSKERQFPMWALIVKWTTHAHHQGGQRSKVLTGNYCRGSAEGKDIRGLEQRVLNVADERLNAEEKIHVCHAQTISDPKLEQALAATVEAVESSADSTNQLVSEPAPALHNQTFVESMAEYPNYTAACADPGTSQTSILTGDTTMDCTVRSWNNPCEGVEEIRDISEDISGNMDFSAGLVPCNMTLPDWSNDMGDISLHYSTDPQENLNGSIGSDDQHEAVSESQWQTTEERIYISAFTLTNSAFPDFDNHLNWEGIIPSDLPEAAYASFRGESEFFNLWQSSARTTSEETETGQAIGKTDIEGSFSSDYNQFHWAFPDTSQRILSVCDAMLAENPSPTAAPPNHEDFYLYGAELASNMPAWGQNEDSLLGDRSTSQYRDT</sequence>
<protein>
    <submittedName>
        <fullName evidence="1">Uncharacterized protein</fullName>
    </submittedName>
</protein>
<reference evidence="1" key="2">
    <citation type="submission" date="2020-02" db="EMBL/GenBank/DDBJ databases">
        <authorList>
            <person name="Gilchrist C.L.M."/>
            <person name="Chooi Y.-H."/>
        </authorList>
    </citation>
    <scope>NUCLEOTIDE SEQUENCE</scope>
    <source>
        <strain evidence="1">MST-FP2251</strain>
    </source>
</reference>
<accession>A0AAD4CAI3</accession>
<keyword evidence="2" id="KW-1185">Reference proteome</keyword>
<name>A0AAD4CAI3_ASPNN</name>
<dbReference type="AlphaFoldDB" id="A0AAD4CAI3"/>
<dbReference type="Proteomes" id="UP001194746">
    <property type="component" value="Unassembled WGS sequence"/>
</dbReference>